<evidence type="ECO:0000313" key="8">
    <source>
        <dbReference type="EMBL" id="MBN9413135.1"/>
    </source>
</evidence>
<dbReference type="Pfam" id="PF00892">
    <property type="entry name" value="EamA"/>
    <property type="match status" value="2"/>
</dbReference>
<keyword evidence="5 6" id="KW-0472">Membrane</keyword>
<comment type="similarity">
    <text evidence="2">Belongs to the drug/metabolite transporter (DMT) superfamily. 10 TMS drug/metabolite exporter (DME) (TC 2.A.7.3) family.</text>
</comment>
<feature type="transmembrane region" description="Helical" evidence="6">
    <location>
        <begin position="43"/>
        <end position="60"/>
    </location>
</feature>
<keyword evidence="3 6" id="KW-0812">Transmembrane</keyword>
<evidence type="ECO:0000256" key="2">
    <source>
        <dbReference type="ARBA" id="ARBA00009853"/>
    </source>
</evidence>
<evidence type="ECO:0000256" key="4">
    <source>
        <dbReference type="ARBA" id="ARBA00022989"/>
    </source>
</evidence>
<sequence>MSENLPSHHNRQGILYMLSAVFIFCLVNAIAKDTIAQYPPVEVLFFRFLGALLPSWFLLSREGGFRNFTHHPYGTSLIAAMILVLDLFCLFMSFKFLPLADATTLSFSSIFFVTILAAIFLKEHLSLTRISVIICGFIGVIIIAKPSGNVSILGAIFSLIYALTDAIVLLFIRIMTRTHKSSILVFSFTFFATLITAVFLPFVWKTPTMIDLSKFMLLGIGGGLGQFFITQAYRYAPVTIVAPMAYSAILWSTFLGFLFWAEVPNVQFWIGGTLVILSGLYIIWHERR</sequence>
<evidence type="ECO:0000256" key="3">
    <source>
        <dbReference type="ARBA" id="ARBA00022692"/>
    </source>
</evidence>
<reference evidence="8" key="1">
    <citation type="submission" date="2021-02" db="EMBL/GenBank/DDBJ databases">
        <title>Thiocyanate and organic carbon inputs drive convergent selection for specific autotrophic Afipia and Thiobacillus strains within complex microbiomes.</title>
        <authorList>
            <person name="Huddy R.J."/>
            <person name="Sachdeva R."/>
            <person name="Kadzinga F."/>
            <person name="Kantor R.S."/>
            <person name="Harrison S.T.L."/>
            <person name="Banfield J.F."/>
        </authorList>
    </citation>
    <scope>NUCLEOTIDE SEQUENCE</scope>
    <source>
        <strain evidence="8">SCN18_10_11_15_R4_P_38_20</strain>
    </source>
</reference>
<evidence type="ECO:0000313" key="9">
    <source>
        <dbReference type="Proteomes" id="UP000664414"/>
    </source>
</evidence>
<dbReference type="AlphaFoldDB" id="A0A8J7PJ48"/>
<dbReference type="InterPro" id="IPR037185">
    <property type="entry name" value="EmrE-like"/>
</dbReference>
<keyword evidence="4 6" id="KW-1133">Transmembrane helix</keyword>
<dbReference type="PANTHER" id="PTHR22911">
    <property type="entry name" value="ACYL-MALONYL CONDENSING ENZYME-RELATED"/>
    <property type="match status" value="1"/>
</dbReference>
<dbReference type="EMBL" id="JAFKGL010000017">
    <property type="protein sequence ID" value="MBN9413135.1"/>
    <property type="molecule type" value="Genomic_DNA"/>
</dbReference>
<feature type="transmembrane region" description="Helical" evidence="6">
    <location>
        <begin position="127"/>
        <end position="144"/>
    </location>
</feature>
<comment type="caution">
    <text evidence="8">The sequence shown here is derived from an EMBL/GenBank/DDBJ whole genome shotgun (WGS) entry which is preliminary data.</text>
</comment>
<feature type="transmembrane region" description="Helical" evidence="6">
    <location>
        <begin position="150"/>
        <end position="171"/>
    </location>
</feature>
<feature type="transmembrane region" description="Helical" evidence="6">
    <location>
        <begin position="72"/>
        <end position="94"/>
    </location>
</feature>
<feature type="domain" description="EamA" evidence="7">
    <location>
        <begin position="13"/>
        <end position="143"/>
    </location>
</feature>
<evidence type="ECO:0000256" key="5">
    <source>
        <dbReference type="ARBA" id="ARBA00023136"/>
    </source>
</evidence>
<evidence type="ECO:0000259" key="7">
    <source>
        <dbReference type="Pfam" id="PF00892"/>
    </source>
</evidence>
<dbReference type="InterPro" id="IPR000620">
    <property type="entry name" value="EamA_dom"/>
</dbReference>
<accession>A0A8J7PJ48</accession>
<protein>
    <submittedName>
        <fullName evidence="8">DMT family transporter</fullName>
    </submittedName>
</protein>
<feature type="transmembrane region" description="Helical" evidence="6">
    <location>
        <begin position="183"/>
        <end position="203"/>
    </location>
</feature>
<evidence type="ECO:0000256" key="1">
    <source>
        <dbReference type="ARBA" id="ARBA00004141"/>
    </source>
</evidence>
<dbReference type="GO" id="GO:0016020">
    <property type="term" value="C:membrane"/>
    <property type="evidence" value="ECO:0007669"/>
    <property type="project" value="UniProtKB-SubCell"/>
</dbReference>
<feature type="transmembrane region" description="Helical" evidence="6">
    <location>
        <begin position="12"/>
        <end position="31"/>
    </location>
</feature>
<feature type="transmembrane region" description="Helical" evidence="6">
    <location>
        <begin position="240"/>
        <end position="260"/>
    </location>
</feature>
<evidence type="ECO:0000256" key="6">
    <source>
        <dbReference type="SAM" id="Phobius"/>
    </source>
</evidence>
<organism evidence="8 9">
    <name type="scientific">Candidatus Paracaedimonas acanthamoebae</name>
    <dbReference type="NCBI Taxonomy" id="244581"/>
    <lineage>
        <taxon>Bacteria</taxon>
        <taxon>Pseudomonadati</taxon>
        <taxon>Pseudomonadota</taxon>
        <taxon>Alphaproteobacteria</taxon>
        <taxon>Holosporales</taxon>
        <taxon>Caedimonadaceae</taxon>
        <taxon>Candidatus Paracaedimonas</taxon>
    </lineage>
</organism>
<feature type="transmembrane region" description="Helical" evidence="6">
    <location>
        <begin position="266"/>
        <end position="284"/>
    </location>
</feature>
<dbReference type="Proteomes" id="UP000664414">
    <property type="component" value="Unassembled WGS sequence"/>
</dbReference>
<dbReference type="PANTHER" id="PTHR22911:SF6">
    <property type="entry name" value="SOLUTE CARRIER FAMILY 35 MEMBER G1"/>
    <property type="match status" value="1"/>
</dbReference>
<gene>
    <name evidence="8" type="ORF">J0H12_04345</name>
</gene>
<dbReference type="Gene3D" id="1.10.3730.20">
    <property type="match status" value="1"/>
</dbReference>
<feature type="domain" description="EamA" evidence="7">
    <location>
        <begin position="153"/>
        <end position="282"/>
    </location>
</feature>
<feature type="transmembrane region" description="Helical" evidence="6">
    <location>
        <begin position="100"/>
        <end position="120"/>
    </location>
</feature>
<name>A0A8J7PJ48_9PROT</name>
<comment type="subcellular location">
    <subcellularLocation>
        <location evidence="1">Membrane</location>
        <topology evidence="1">Multi-pass membrane protein</topology>
    </subcellularLocation>
</comment>
<dbReference type="SUPFAM" id="SSF103481">
    <property type="entry name" value="Multidrug resistance efflux transporter EmrE"/>
    <property type="match status" value="2"/>
</dbReference>
<proteinExistence type="inferred from homology"/>